<gene>
    <name evidence="4" type="ORF">TVY486_0304670</name>
</gene>
<reference evidence="4" key="1">
    <citation type="journal article" date="2012" name="Proc. Natl. Acad. Sci. U.S.A.">
        <title>Antigenic diversity is generated by distinct evolutionary mechanisms in African trypanosome species.</title>
        <authorList>
            <person name="Jackson A.P."/>
            <person name="Berry A."/>
            <person name="Aslett M."/>
            <person name="Allison H.C."/>
            <person name="Burton P."/>
            <person name="Vavrova-Anderson J."/>
            <person name="Brown R."/>
            <person name="Browne H."/>
            <person name="Corton N."/>
            <person name="Hauser H."/>
            <person name="Gamble J."/>
            <person name="Gilderthorp R."/>
            <person name="Marcello L."/>
            <person name="McQuillan J."/>
            <person name="Otto T.D."/>
            <person name="Quail M.A."/>
            <person name="Sanders M.J."/>
            <person name="van Tonder A."/>
            <person name="Ginger M.L."/>
            <person name="Field M.C."/>
            <person name="Barry J.D."/>
            <person name="Hertz-Fowler C."/>
            <person name="Berriman M."/>
        </authorList>
    </citation>
    <scope>NUCLEOTIDE SEQUENCE</scope>
    <source>
        <strain evidence="4">Y486</strain>
    </source>
</reference>
<evidence type="ECO:0000256" key="1">
    <source>
        <dbReference type="SAM" id="Coils"/>
    </source>
</evidence>
<dbReference type="InterPro" id="IPR021656">
    <property type="entry name" value="C2-C2_1"/>
</dbReference>
<dbReference type="PANTHER" id="PTHR19956">
    <property type="entry name" value="LAMIN TAIL DOMAIN-CONTAINING PROTEIN 2"/>
    <property type="match status" value="1"/>
</dbReference>
<accession>G0TTL5</accession>
<dbReference type="PANTHER" id="PTHR19956:SF5">
    <property type="entry name" value="LAMIN TAIL DOMAIN-CONTAINING PROTEIN 2"/>
    <property type="match status" value="1"/>
</dbReference>
<dbReference type="EMBL" id="HE573019">
    <property type="protein sequence ID" value="CCC47296.1"/>
    <property type="molecule type" value="Genomic_DNA"/>
</dbReference>
<sequence>MGRADDAQAAEAEREDRLQRVLHENIELKREVLELQDKLKVLRVKFTKVTRDLKRLSPDLAANIKDASTSPASDLRHVKARAASTSMTAKSLSASCKRQLSEHPTDAGAFYSAGGDNSAELQRCLDALRNAQEEVTVLRAMVSAAVPKGESASVGGSQSQASPTMLTVLEQLRRDFARAVEERDLLNAENTGLRDQLTRTRAELEAIRLSQAQDSTLEKRSNSYFLERAQTTESIRQSLEGEYRKSLETLTRERDGLALQLRLLQEERNVEKRGITGMDSIQLLQLESEMKEKSNQIAILTSRMQASQQQVDTLKCECTRLLDEIKKLHFMHAENKRLLLESENEKSLLQVRCARVEELERTVQHKHEELLRTEQELLRTAGTLQSCNRETEEAVRREYATRIADLQEMRDCAESHRREKERQLIEAQREIVDLRRQLELSREHQAMYREQFEKVQREKENLTTLSAVAGHAVEEFGDETVKRALAVAALRRESNSKAINNSSRKDSDTPLPSGGLQPQDMGTTTEAAEALNMWDALSWDEGWEAKQLREALASAALDMELAETRCAQMNEQVEQSRGMLQKISNERDALLEENIEMRRRLTHVQTVFARQQMESYRVAQKRNSKAEGIESRHTNGAISFCIRSIQYDERLLCAIGIGNAKAAAMTLFFSLDGLHSYDTMLSSAFYSLNEPLDIHFQYNDLETNEVTLEEIQRATFVLQLHKVHGTSNKIVAMAEIPGITLLQARETSITESVQLIGGTGENLATIVLEICATNIFCQTLLASTYNSTTEKLITSDELKSTLLAMRNIIALRIQVFKAENLLGSPMPQPYVFYTTTGSHKGLSCVRDTVVHTHTRTLTASPIFDLEPVDHRVVVDRDLLLFVLTGTVVFVVFDAQASDVRANLGVAEVPLRPLLASPRAVVRTTEVLHPQGTLSVGLSWVCRE</sequence>
<name>G0TTL5_TRYVY</name>
<proteinExistence type="predicted"/>
<dbReference type="GO" id="GO:0030527">
    <property type="term" value="F:structural constituent of chromatin"/>
    <property type="evidence" value="ECO:0007669"/>
    <property type="project" value="TreeGrafter"/>
</dbReference>
<dbReference type="InterPro" id="IPR052877">
    <property type="entry name" value="Lamin_tail_domain"/>
</dbReference>
<dbReference type="Pfam" id="PF11618">
    <property type="entry name" value="C2-C2_1"/>
    <property type="match status" value="1"/>
</dbReference>
<dbReference type="PROSITE" id="PS50004">
    <property type="entry name" value="C2"/>
    <property type="match status" value="1"/>
</dbReference>
<dbReference type="InterPro" id="IPR035892">
    <property type="entry name" value="C2_domain_sf"/>
</dbReference>
<feature type="region of interest" description="Disordered" evidence="2">
    <location>
        <begin position="496"/>
        <end position="521"/>
    </location>
</feature>
<dbReference type="InterPro" id="IPR000008">
    <property type="entry name" value="C2_dom"/>
</dbReference>
<evidence type="ECO:0000256" key="2">
    <source>
        <dbReference type="SAM" id="MobiDB-lite"/>
    </source>
</evidence>
<dbReference type="OMA" id="LNCVRDT"/>
<feature type="coiled-coil region" evidence="1">
    <location>
        <begin position="18"/>
        <end position="45"/>
    </location>
</feature>
<dbReference type="Gene3D" id="2.60.40.150">
    <property type="entry name" value="C2 domain"/>
    <property type="match status" value="1"/>
</dbReference>
<feature type="domain" description="C2" evidence="3">
    <location>
        <begin position="787"/>
        <end position="924"/>
    </location>
</feature>
<feature type="coiled-coil region" evidence="1">
    <location>
        <begin position="545"/>
        <end position="600"/>
    </location>
</feature>
<feature type="coiled-coil region" evidence="1">
    <location>
        <begin position="403"/>
        <end position="444"/>
    </location>
</feature>
<dbReference type="GO" id="GO:0005638">
    <property type="term" value="C:lamin filament"/>
    <property type="evidence" value="ECO:0007669"/>
    <property type="project" value="TreeGrafter"/>
</dbReference>
<protein>
    <recommendedName>
        <fullName evidence="3">C2 domain-containing protein</fullName>
    </recommendedName>
</protein>
<evidence type="ECO:0000259" key="3">
    <source>
        <dbReference type="PROSITE" id="PS50004"/>
    </source>
</evidence>
<feature type="coiled-coil region" evidence="1">
    <location>
        <begin position="169"/>
        <end position="203"/>
    </location>
</feature>
<keyword evidence="1" id="KW-0175">Coiled coil</keyword>
<dbReference type="VEuPathDB" id="TriTrypDB:TvY486_0304670"/>
<feature type="coiled-coil region" evidence="1">
    <location>
        <begin position="247"/>
        <end position="324"/>
    </location>
</feature>
<dbReference type="SUPFAM" id="SSF49562">
    <property type="entry name" value="C2 domain (Calcium/lipid-binding domain, CaLB)"/>
    <property type="match status" value="2"/>
</dbReference>
<evidence type="ECO:0000313" key="4">
    <source>
        <dbReference type="EMBL" id="CCC47296.1"/>
    </source>
</evidence>
<organism evidence="4">
    <name type="scientific">Trypanosoma vivax (strain Y486)</name>
    <dbReference type="NCBI Taxonomy" id="1055687"/>
    <lineage>
        <taxon>Eukaryota</taxon>
        <taxon>Discoba</taxon>
        <taxon>Euglenozoa</taxon>
        <taxon>Kinetoplastea</taxon>
        <taxon>Metakinetoplastina</taxon>
        <taxon>Trypanosomatida</taxon>
        <taxon>Trypanosomatidae</taxon>
        <taxon>Trypanosoma</taxon>
        <taxon>Duttonella</taxon>
    </lineage>
</organism>
<dbReference type="AlphaFoldDB" id="G0TTL5"/>